<keyword evidence="2 3" id="KW-0808">Transferase</keyword>
<dbReference type="AlphaFoldDB" id="A0A2S6N8J3"/>
<organism evidence="3 4">
    <name type="scientific">Rhodopila globiformis</name>
    <name type="common">Rhodopseudomonas globiformis</name>
    <dbReference type="NCBI Taxonomy" id="1071"/>
    <lineage>
        <taxon>Bacteria</taxon>
        <taxon>Pseudomonadati</taxon>
        <taxon>Pseudomonadota</taxon>
        <taxon>Alphaproteobacteria</taxon>
        <taxon>Acetobacterales</taxon>
        <taxon>Acetobacteraceae</taxon>
        <taxon>Rhodopila</taxon>
    </lineage>
</organism>
<dbReference type="PROSITE" id="PS01273">
    <property type="entry name" value="COA_TRANSF_1"/>
    <property type="match status" value="1"/>
</dbReference>
<dbReference type="PANTHER" id="PTHR13707:SF60">
    <property type="entry name" value="ACETATE COA-TRANSFERASE SUBUNIT ALPHA"/>
    <property type="match status" value="1"/>
</dbReference>
<dbReference type="GO" id="GO:0008410">
    <property type="term" value="F:CoA-transferase activity"/>
    <property type="evidence" value="ECO:0007669"/>
    <property type="project" value="InterPro"/>
</dbReference>
<dbReference type="SMART" id="SM00882">
    <property type="entry name" value="CoA_trans"/>
    <property type="match status" value="1"/>
</dbReference>
<sequence length="217" mass="22608">MHLAISAVDAARLIPDGASLMFGGFMGVGTPERVVDALVARKARGLTIIGNDTARSGIGVGKLIDAGCVARVMASHIGTNPVTQAKMIAGEIAVELIPQGTLAERIRAGGSGLGGILTPTGIGTVVQDGKRVIEVNGRRFLLELPLRADFALLHAHEADYEGNLTYRLTATNFNPLMALAADCVIAEPNEIVPTGAIPPDAVRTPGILVNHLVERPQ</sequence>
<gene>
    <name evidence="3" type="ORF">CCS01_18370</name>
</gene>
<dbReference type="EMBL" id="NHRY01000202">
    <property type="protein sequence ID" value="PPQ30930.1"/>
    <property type="molecule type" value="Genomic_DNA"/>
</dbReference>
<dbReference type="InterPro" id="IPR004165">
    <property type="entry name" value="CoA_trans_fam_I"/>
</dbReference>
<comment type="caution">
    <text evidence="3">The sequence shown here is derived from an EMBL/GenBank/DDBJ whole genome shotgun (WGS) entry which is preliminary data.</text>
</comment>
<dbReference type="OrthoDB" id="9777193at2"/>
<dbReference type="InterPro" id="IPR004163">
    <property type="entry name" value="CoA_transf_BS"/>
</dbReference>
<reference evidence="3 4" key="1">
    <citation type="journal article" date="2018" name="Arch. Microbiol.">
        <title>New insights into the metabolic potential of the phototrophic purple bacterium Rhodopila globiformis DSM 161(T) from its draft genome sequence and evidence for a vanadium-dependent nitrogenase.</title>
        <authorList>
            <person name="Imhoff J.F."/>
            <person name="Rahn T."/>
            <person name="Kunzel S."/>
            <person name="Neulinger S.C."/>
        </authorList>
    </citation>
    <scope>NUCLEOTIDE SEQUENCE [LARGE SCALE GENOMIC DNA]</scope>
    <source>
        <strain evidence="3 4">DSM 161</strain>
    </source>
</reference>
<evidence type="ECO:0000313" key="4">
    <source>
        <dbReference type="Proteomes" id="UP000239724"/>
    </source>
</evidence>
<accession>A0A2S6N8J3</accession>
<evidence type="ECO:0000313" key="3">
    <source>
        <dbReference type="EMBL" id="PPQ30930.1"/>
    </source>
</evidence>
<comment type="similarity">
    <text evidence="1">Belongs to the 3-oxoacid CoA-transferase subunit A family.</text>
</comment>
<proteinExistence type="inferred from homology"/>
<dbReference type="Gene3D" id="3.40.1080.10">
    <property type="entry name" value="Glutaconate Coenzyme A-transferase"/>
    <property type="match status" value="1"/>
</dbReference>
<dbReference type="NCBIfam" id="TIGR02429">
    <property type="entry name" value="pcaI_scoA_fam"/>
    <property type="match status" value="1"/>
</dbReference>
<dbReference type="RefSeq" id="WP_104520287.1">
    <property type="nucleotide sequence ID" value="NZ_NHRY01000202.1"/>
</dbReference>
<dbReference type="InterPro" id="IPR012792">
    <property type="entry name" value="3-oxoacid_CoA-transf_A"/>
</dbReference>
<keyword evidence="4" id="KW-1185">Reference proteome</keyword>
<evidence type="ECO:0000256" key="2">
    <source>
        <dbReference type="ARBA" id="ARBA00022679"/>
    </source>
</evidence>
<name>A0A2S6N8J3_RHOGL</name>
<dbReference type="SUPFAM" id="SSF100950">
    <property type="entry name" value="NagB/RpiA/CoA transferase-like"/>
    <property type="match status" value="1"/>
</dbReference>
<evidence type="ECO:0000256" key="1">
    <source>
        <dbReference type="ARBA" id="ARBA00005612"/>
    </source>
</evidence>
<dbReference type="Pfam" id="PF01144">
    <property type="entry name" value="CoA_trans"/>
    <property type="match status" value="1"/>
</dbReference>
<protein>
    <submittedName>
        <fullName evidence="3">Acetyl-CoA--acetoacetyl-CoA transferase subunit alpha</fullName>
    </submittedName>
</protein>
<dbReference type="PANTHER" id="PTHR13707">
    <property type="entry name" value="KETOACID-COENZYME A TRANSFERASE"/>
    <property type="match status" value="1"/>
</dbReference>
<dbReference type="Proteomes" id="UP000239724">
    <property type="component" value="Unassembled WGS sequence"/>
</dbReference>
<dbReference type="InterPro" id="IPR037171">
    <property type="entry name" value="NagB/RpiA_transferase-like"/>
</dbReference>